<dbReference type="EMBL" id="LJZO01000051">
    <property type="protein sequence ID" value="ROV90307.1"/>
    <property type="molecule type" value="Genomic_DNA"/>
</dbReference>
<dbReference type="OrthoDB" id="5546453at2759"/>
<dbReference type="GO" id="GO:0000030">
    <property type="term" value="F:mannosyltransferase activity"/>
    <property type="evidence" value="ECO:0007669"/>
    <property type="project" value="TreeGrafter"/>
</dbReference>
<protein>
    <recommendedName>
        <fullName evidence="4 11">Protein PBN1</fullName>
    </recommendedName>
</protein>
<keyword evidence="10" id="KW-0325">Glycoprotein</keyword>
<organism evidence="12 13">
    <name type="scientific">Cytospora chrysosperma</name>
    <name type="common">Cytospora canker fungus</name>
    <name type="synonym">Sphaeria chrysosperma</name>
    <dbReference type="NCBI Taxonomy" id="252740"/>
    <lineage>
        <taxon>Eukaryota</taxon>
        <taxon>Fungi</taxon>
        <taxon>Dikarya</taxon>
        <taxon>Ascomycota</taxon>
        <taxon>Pezizomycotina</taxon>
        <taxon>Sordariomycetes</taxon>
        <taxon>Sordariomycetidae</taxon>
        <taxon>Diaporthales</taxon>
        <taxon>Cytosporaceae</taxon>
        <taxon>Cytospora</taxon>
    </lineage>
</organism>
<evidence type="ECO:0000256" key="9">
    <source>
        <dbReference type="ARBA" id="ARBA00023136"/>
    </source>
</evidence>
<dbReference type="STRING" id="252740.A0A423VH92"/>
<gene>
    <name evidence="12" type="ORF">VSDG_08190</name>
</gene>
<comment type="subcellular location">
    <subcellularLocation>
        <location evidence="11">Endoplasmic reticulum membrane</location>
        <topology evidence="11">Single-pass membrane protein</topology>
    </subcellularLocation>
    <subcellularLocation>
        <location evidence="1">Endoplasmic reticulum membrane</location>
        <topology evidence="1">Single-pass type III membrane protein</topology>
    </subcellularLocation>
</comment>
<evidence type="ECO:0000313" key="13">
    <source>
        <dbReference type="Proteomes" id="UP000284375"/>
    </source>
</evidence>
<dbReference type="GO" id="GO:0005789">
    <property type="term" value="C:endoplasmic reticulum membrane"/>
    <property type="evidence" value="ECO:0007669"/>
    <property type="project" value="UniProtKB-SubCell"/>
</dbReference>
<comment type="caution">
    <text evidence="12">The sequence shown here is derived from an EMBL/GenBank/DDBJ whole genome shotgun (WGS) entry which is preliminary data.</text>
</comment>
<keyword evidence="5 11" id="KW-0337">GPI-anchor biosynthesis</keyword>
<dbReference type="GO" id="GO:1990529">
    <property type="term" value="C:glycosylphosphatidylinositol-mannosyltransferase I complex"/>
    <property type="evidence" value="ECO:0007669"/>
    <property type="project" value="TreeGrafter"/>
</dbReference>
<keyword evidence="7 11" id="KW-0256">Endoplasmic reticulum</keyword>
<dbReference type="SMART" id="SM00780">
    <property type="entry name" value="PIG-X"/>
    <property type="match status" value="1"/>
</dbReference>
<evidence type="ECO:0000256" key="3">
    <source>
        <dbReference type="ARBA" id="ARBA00010345"/>
    </source>
</evidence>
<evidence type="ECO:0000256" key="1">
    <source>
        <dbReference type="ARBA" id="ARBA00004643"/>
    </source>
</evidence>
<comment type="pathway">
    <text evidence="2 11">Glycolipid biosynthesis; glycosylphosphatidylinositol-anchor biosynthesis.</text>
</comment>
<keyword evidence="9 11" id="KW-0472">Membrane</keyword>
<keyword evidence="13" id="KW-1185">Reference proteome</keyword>
<evidence type="ECO:0000256" key="6">
    <source>
        <dbReference type="ARBA" id="ARBA00022692"/>
    </source>
</evidence>
<dbReference type="GO" id="GO:0006506">
    <property type="term" value="P:GPI anchor biosynthetic process"/>
    <property type="evidence" value="ECO:0007669"/>
    <property type="project" value="UniProtKB-UniPathway"/>
</dbReference>
<evidence type="ECO:0000256" key="10">
    <source>
        <dbReference type="ARBA" id="ARBA00023180"/>
    </source>
</evidence>
<dbReference type="InterPro" id="IPR013233">
    <property type="entry name" value="PIG-X/PBN1"/>
</dbReference>
<evidence type="ECO:0000313" key="12">
    <source>
        <dbReference type="EMBL" id="ROV90307.1"/>
    </source>
</evidence>
<evidence type="ECO:0000256" key="7">
    <source>
        <dbReference type="ARBA" id="ARBA00022824"/>
    </source>
</evidence>
<feature type="transmembrane region" description="Helical" evidence="11">
    <location>
        <begin position="513"/>
        <end position="532"/>
    </location>
</feature>
<evidence type="ECO:0000256" key="2">
    <source>
        <dbReference type="ARBA" id="ARBA00004687"/>
    </source>
</evidence>
<evidence type="ECO:0000256" key="8">
    <source>
        <dbReference type="ARBA" id="ARBA00022989"/>
    </source>
</evidence>
<evidence type="ECO:0000256" key="5">
    <source>
        <dbReference type="ARBA" id="ARBA00022502"/>
    </source>
</evidence>
<dbReference type="Pfam" id="PF08320">
    <property type="entry name" value="PIG-X"/>
    <property type="match status" value="1"/>
</dbReference>
<dbReference type="InterPro" id="IPR042322">
    <property type="entry name" value="Pbn1"/>
</dbReference>
<comment type="similarity">
    <text evidence="3 11">Belongs to the PIGX family.</text>
</comment>
<accession>A0A423VH92</accession>
<reference evidence="12 13" key="1">
    <citation type="submission" date="2015-09" db="EMBL/GenBank/DDBJ databases">
        <title>Host preference determinants of Valsa canker pathogens revealed by comparative genomics.</title>
        <authorList>
            <person name="Yin Z."/>
            <person name="Huang L."/>
        </authorList>
    </citation>
    <scope>NUCLEOTIDE SEQUENCE [LARGE SCALE GENOMIC DNA]</scope>
    <source>
        <strain evidence="12 13">YSFL</strain>
    </source>
</reference>
<evidence type="ECO:0000256" key="11">
    <source>
        <dbReference type="RuleBase" id="RU366056"/>
    </source>
</evidence>
<keyword evidence="6 11" id="KW-0812">Transmembrane</keyword>
<comment type="function">
    <text evidence="11">Required for proper folding and/or the stability of a subset of proteins in the endoplasmic reticulum. Component of glycosylphosphatidylinositol-mannosyltransferase 1 which transfers the first of the 4 mannoses in the GPI-anchor precursors during GPI-anchor biosynthesis. Probably acts by stabilizing the mannosyltransferase GPI14.</text>
</comment>
<dbReference type="UniPathway" id="UPA00196"/>
<dbReference type="PANTHER" id="PTHR28533">
    <property type="entry name" value="PROTEIN PBN1"/>
    <property type="match status" value="1"/>
</dbReference>
<keyword evidence="8 11" id="KW-1133">Transmembrane helix</keyword>
<proteinExistence type="inferred from homology"/>
<dbReference type="PANTHER" id="PTHR28533:SF1">
    <property type="entry name" value="PROTEIN PBN1"/>
    <property type="match status" value="1"/>
</dbReference>
<dbReference type="Proteomes" id="UP000284375">
    <property type="component" value="Unassembled WGS sequence"/>
</dbReference>
<name>A0A423VH92_CYTCH</name>
<sequence>MLEGVSASVSVKYWSEITSNLVRVILGEIPEALTTTLPIMRQRVTFLHKPEDAIDPAILKVTDSSLTGPVLTTAREDRLTVSLDELPEELSQVLQSCHELHIRWVSPYSYDSVSPLYSRLPPGFHLFYTPQTESRTKDDGLLCAGLKEVFGSLDCDTPKNSFTPLPNDRFSHSTAFQYYQPLDDLSPFIKYAHQELCTASYSSDPGATCASRIDYLSKASSLDISYDTISHALKVTATWGLQEQPLAIASPDKGNHRIEVGILATDEPYGIEAHELGLSGSLTVLGQDRKPSATIFKFPARHRHIEGASFSTRFLEPAGMHPTLQIRLNGEAAKPPNAGDDDGSHCSLHAYLTLPRAFFADKYQFSDPLYLASKNLTALRYVTQGVDLEAPGYATRPWGSSALLELSPPSPSGQPAAGSPHWTAEVPLHLRYLSPTLGGYRTAEAPYPAVFWACTTEEGTKFPSSPFERVNLGYDGLFGPRTVFWHVDPAPLVPGGRLINEVQVPVLDMIKSAWVGAGTAAVVLLGFGWIVWKLIAVYMKTGYGPAKQMEALEKKRQ</sequence>
<evidence type="ECO:0000256" key="4">
    <source>
        <dbReference type="ARBA" id="ARBA00020410"/>
    </source>
</evidence>
<dbReference type="AlphaFoldDB" id="A0A423VH92"/>